<dbReference type="Pfam" id="PF22486">
    <property type="entry name" value="MATH_2"/>
    <property type="match status" value="2"/>
</dbReference>
<feature type="domain" description="MATH" evidence="1">
    <location>
        <begin position="189"/>
        <end position="316"/>
    </location>
</feature>
<evidence type="ECO:0000313" key="2">
    <source>
        <dbReference type="EMBL" id="OWM81960.1"/>
    </source>
</evidence>
<evidence type="ECO:0000313" key="3">
    <source>
        <dbReference type="Proteomes" id="UP000197138"/>
    </source>
</evidence>
<reference evidence="3" key="1">
    <citation type="journal article" date="2017" name="Plant J.">
        <title>The pomegranate (Punica granatum L.) genome and the genomics of punicalagin biosynthesis.</title>
        <authorList>
            <person name="Qin G."/>
            <person name="Xu C."/>
            <person name="Ming R."/>
            <person name="Tang H."/>
            <person name="Guyot R."/>
            <person name="Kramer E.M."/>
            <person name="Hu Y."/>
            <person name="Yi X."/>
            <person name="Qi Y."/>
            <person name="Xu X."/>
            <person name="Gao Z."/>
            <person name="Pan H."/>
            <person name="Jian J."/>
            <person name="Tian Y."/>
            <person name="Yue Z."/>
            <person name="Xu Y."/>
        </authorList>
    </citation>
    <scope>NUCLEOTIDE SEQUENCE [LARGE SCALE GENOMIC DNA]</scope>
    <source>
        <strain evidence="3">cv. Dabenzi</strain>
    </source>
</reference>
<organism evidence="2 3">
    <name type="scientific">Punica granatum</name>
    <name type="common">Pomegranate</name>
    <dbReference type="NCBI Taxonomy" id="22663"/>
    <lineage>
        <taxon>Eukaryota</taxon>
        <taxon>Viridiplantae</taxon>
        <taxon>Streptophyta</taxon>
        <taxon>Embryophyta</taxon>
        <taxon>Tracheophyta</taxon>
        <taxon>Spermatophyta</taxon>
        <taxon>Magnoliopsida</taxon>
        <taxon>eudicotyledons</taxon>
        <taxon>Gunneridae</taxon>
        <taxon>Pentapetalae</taxon>
        <taxon>rosids</taxon>
        <taxon>malvids</taxon>
        <taxon>Myrtales</taxon>
        <taxon>Lythraceae</taxon>
        <taxon>Punica</taxon>
    </lineage>
</organism>
<dbReference type="RefSeq" id="XP_031396047.1">
    <property type="nucleotide sequence ID" value="XM_031540187.1"/>
</dbReference>
<dbReference type="CDD" id="cd00121">
    <property type="entry name" value="MATH"/>
    <property type="match status" value="2"/>
</dbReference>
<protein>
    <submittedName>
        <fullName evidence="5">Uncharacterized protein LOC116207282</fullName>
    </submittedName>
</protein>
<evidence type="ECO:0000313" key="4">
    <source>
        <dbReference type="Proteomes" id="UP000515151"/>
    </source>
</evidence>
<dbReference type="SMART" id="SM00061">
    <property type="entry name" value="MATH"/>
    <property type="match status" value="2"/>
</dbReference>
<reference evidence="5" key="4">
    <citation type="submission" date="2025-04" db="UniProtKB">
        <authorList>
            <consortium name="RefSeq"/>
        </authorList>
    </citation>
    <scope>IDENTIFICATION</scope>
    <source>
        <tissue evidence="5">Leaf</tissue>
    </source>
</reference>
<accession>A0A218XB72</accession>
<sequence>MPLSDLESIKRCLPTDATSSRPGAEIYKREYPPAHYSLKINSFSLLSATKVEKYESGIFEAGGYKWSLSLYPKGDKKNNGAGHISLYLAIEETDRLHHGWEVNVNFRFFVLDQARNMYLTIQDADGAVRRFHELKREWGFSQLISLETFNEESNGYLVDDSCVFGAEVFVMKPMGRWESLSMIKLEPQHNKHTWTLDRYSKRARQFYYSDPFSLCGKSWKLKFFPNGTLQGKDKFISLFLELVGALDLPPKRKLYAEYKLRLLDQLNDNHQENKYNHWFCPSSVNWGSTELLPLEDLPKPANGFTYNDTVKVEVEILVMSEVKVFSGGV</sequence>
<dbReference type="PROSITE" id="PS50144">
    <property type="entry name" value="MATH"/>
    <property type="match status" value="2"/>
</dbReference>
<keyword evidence="4" id="KW-1185">Reference proteome</keyword>
<evidence type="ECO:0000313" key="5">
    <source>
        <dbReference type="RefSeq" id="XP_031396047.1"/>
    </source>
</evidence>
<dbReference type="PANTHER" id="PTHR46162:SF40">
    <property type="entry name" value="TRAF-LIKE FAMILY PROTEIN"/>
    <property type="match status" value="1"/>
</dbReference>
<reference evidence="2" key="2">
    <citation type="submission" date="2017-06" db="EMBL/GenBank/DDBJ databases">
        <title>The pomegranate genome and the genomics of punicalagin biosynthesis.</title>
        <authorList>
            <person name="Xu C."/>
        </authorList>
    </citation>
    <scope>NUCLEOTIDE SEQUENCE [LARGE SCALE GENOMIC DNA]</scope>
    <source>
        <tissue evidence="2">Fresh leaf</tissue>
    </source>
</reference>
<dbReference type="SUPFAM" id="SSF49599">
    <property type="entry name" value="TRAF domain-like"/>
    <property type="match status" value="2"/>
</dbReference>
<dbReference type="PANTHER" id="PTHR46162">
    <property type="entry name" value="TRAF-LIKE FAMILY PROTEIN"/>
    <property type="match status" value="1"/>
</dbReference>
<dbReference type="Gene3D" id="2.60.210.10">
    <property type="entry name" value="Apoptosis, Tumor Necrosis Factor Receptor Associated Protein 2, Chain A"/>
    <property type="match status" value="2"/>
</dbReference>
<dbReference type="OrthoDB" id="192247at2759"/>
<dbReference type="InterPro" id="IPR008974">
    <property type="entry name" value="TRAF-like"/>
</dbReference>
<dbReference type="GeneID" id="116207282"/>
<evidence type="ECO:0000259" key="1">
    <source>
        <dbReference type="PROSITE" id="PS50144"/>
    </source>
</evidence>
<dbReference type="Proteomes" id="UP000197138">
    <property type="component" value="Unassembled WGS sequence"/>
</dbReference>
<feature type="domain" description="MATH" evidence="1">
    <location>
        <begin position="33"/>
        <end position="168"/>
    </location>
</feature>
<dbReference type="EMBL" id="MTKT01002122">
    <property type="protein sequence ID" value="OWM81960.1"/>
    <property type="molecule type" value="Genomic_DNA"/>
</dbReference>
<dbReference type="Proteomes" id="UP000515151">
    <property type="component" value="Chromosome 5"/>
</dbReference>
<dbReference type="AlphaFoldDB" id="A0A218XB72"/>
<gene>
    <name evidence="5" type="primary">LOC116207282</name>
    <name evidence="2" type="ORF">CDL15_Pgr027158</name>
</gene>
<proteinExistence type="predicted"/>
<dbReference type="InterPro" id="IPR002083">
    <property type="entry name" value="MATH/TRAF_dom"/>
</dbReference>
<reference evidence="4" key="3">
    <citation type="journal article" date="2020" name="Plant Biotechnol. J.">
        <title>The pomegranate (Punica granatum L.) draft genome dissects genetic divergence between soft- and hard-seeded cultivars.</title>
        <authorList>
            <person name="Luo X."/>
            <person name="Li H."/>
            <person name="Wu Z."/>
            <person name="Yao W."/>
            <person name="Zhao P."/>
            <person name="Cao D."/>
            <person name="Yu H."/>
            <person name="Li K."/>
            <person name="Poudel K."/>
            <person name="Zhao D."/>
            <person name="Zhang F."/>
            <person name="Xia X."/>
            <person name="Chen L."/>
            <person name="Wang Q."/>
            <person name="Jing D."/>
            <person name="Cao S."/>
        </authorList>
    </citation>
    <scope>NUCLEOTIDE SEQUENCE [LARGE SCALE GENOMIC DNA]</scope>
</reference>
<name>A0A218XB72_PUNGR</name>